<name>A0A9D4MWL8_DREPO</name>
<proteinExistence type="predicted"/>
<dbReference type="EMBL" id="JAIWYP010000001">
    <property type="protein sequence ID" value="KAH3883226.1"/>
    <property type="molecule type" value="Genomic_DNA"/>
</dbReference>
<organism evidence="1 2">
    <name type="scientific">Dreissena polymorpha</name>
    <name type="common">Zebra mussel</name>
    <name type="synonym">Mytilus polymorpha</name>
    <dbReference type="NCBI Taxonomy" id="45954"/>
    <lineage>
        <taxon>Eukaryota</taxon>
        <taxon>Metazoa</taxon>
        <taxon>Spiralia</taxon>
        <taxon>Lophotrochozoa</taxon>
        <taxon>Mollusca</taxon>
        <taxon>Bivalvia</taxon>
        <taxon>Autobranchia</taxon>
        <taxon>Heteroconchia</taxon>
        <taxon>Euheterodonta</taxon>
        <taxon>Imparidentia</taxon>
        <taxon>Neoheterodontei</taxon>
        <taxon>Myida</taxon>
        <taxon>Dreissenoidea</taxon>
        <taxon>Dreissenidae</taxon>
        <taxon>Dreissena</taxon>
    </lineage>
</organism>
<dbReference type="AlphaFoldDB" id="A0A9D4MWL8"/>
<comment type="caution">
    <text evidence="1">The sequence shown here is derived from an EMBL/GenBank/DDBJ whole genome shotgun (WGS) entry which is preliminary data.</text>
</comment>
<evidence type="ECO:0000313" key="2">
    <source>
        <dbReference type="Proteomes" id="UP000828390"/>
    </source>
</evidence>
<dbReference type="PANTHER" id="PTHR46670">
    <property type="entry name" value="ENDO/EXONUCLEASE/PHOSPHATASE DOMAIN-CONTAINING PROTEIN"/>
    <property type="match status" value="1"/>
</dbReference>
<gene>
    <name evidence="1" type="ORF">DPMN_007180</name>
</gene>
<reference evidence="1" key="1">
    <citation type="journal article" date="2019" name="bioRxiv">
        <title>The Genome of the Zebra Mussel, Dreissena polymorpha: A Resource for Invasive Species Research.</title>
        <authorList>
            <person name="McCartney M.A."/>
            <person name="Auch B."/>
            <person name="Kono T."/>
            <person name="Mallez S."/>
            <person name="Zhang Y."/>
            <person name="Obille A."/>
            <person name="Becker A."/>
            <person name="Abrahante J.E."/>
            <person name="Garbe J."/>
            <person name="Badalamenti J.P."/>
            <person name="Herman A."/>
            <person name="Mangelson H."/>
            <person name="Liachko I."/>
            <person name="Sullivan S."/>
            <person name="Sone E.D."/>
            <person name="Koren S."/>
            <person name="Silverstein K.A.T."/>
            <person name="Beckman K.B."/>
            <person name="Gohl D.M."/>
        </authorList>
    </citation>
    <scope>NUCLEOTIDE SEQUENCE</scope>
    <source>
        <strain evidence="1">Duluth1</strain>
        <tissue evidence="1">Whole animal</tissue>
    </source>
</reference>
<protein>
    <submittedName>
        <fullName evidence="1">Uncharacterized protein</fullName>
    </submittedName>
</protein>
<reference evidence="1" key="2">
    <citation type="submission" date="2020-11" db="EMBL/GenBank/DDBJ databases">
        <authorList>
            <person name="McCartney M.A."/>
            <person name="Auch B."/>
            <person name="Kono T."/>
            <person name="Mallez S."/>
            <person name="Becker A."/>
            <person name="Gohl D.M."/>
            <person name="Silverstein K.A.T."/>
            <person name="Koren S."/>
            <person name="Bechman K.B."/>
            <person name="Herman A."/>
            <person name="Abrahante J.E."/>
            <person name="Garbe J."/>
        </authorList>
    </citation>
    <scope>NUCLEOTIDE SEQUENCE</scope>
    <source>
        <strain evidence="1">Duluth1</strain>
        <tissue evidence="1">Whole animal</tissue>
    </source>
</reference>
<dbReference type="PANTHER" id="PTHR46670:SF3">
    <property type="entry name" value="ENDONUCLEASE_EXONUCLEASE_PHOSPHATASE DOMAIN-CONTAINING PROTEIN"/>
    <property type="match status" value="1"/>
</dbReference>
<sequence length="91" mass="10079">MMQHVKEPTHVRGHILDVVITRDTVGTVSNVVVTDPELSVSLGSISKDHNAVIFNAKASKPAPVRKTVTFRKLRAISIETFKQDNTDRNTI</sequence>
<evidence type="ECO:0000313" key="1">
    <source>
        <dbReference type="EMBL" id="KAH3883226.1"/>
    </source>
</evidence>
<dbReference type="Proteomes" id="UP000828390">
    <property type="component" value="Unassembled WGS sequence"/>
</dbReference>
<keyword evidence="2" id="KW-1185">Reference proteome</keyword>
<accession>A0A9D4MWL8</accession>